<feature type="transmembrane region" description="Helical" evidence="1">
    <location>
        <begin position="30"/>
        <end position="50"/>
    </location>
</feature>
<reference evidence="2 3" key="1">
    <citation type="submission" date="2016-11" db="EMBL/GenBank/DDBJ databases">
        <authorList>
            <person name="Jaros S."/>
            <person name="Januszkiewicz K."/>
            <person name="Wedrychowicz H."/>
        </authorList>
    </citation>
    <scope>NUCLEOTIDE SEQUENCE [LARGE SCALE GENOMIC DNA]</scope>
    <source>
        <strain evidence="2 3">DSM 6191</strain>
    </source>
</reference>
<feature type="transmembrane region" description="Helical" evidence="1">
    <location>
        <begin position="56"/>
        <end position="82"/>
    </location>
</feature>
<dbReference type="Pfam" id="PF07441">
    <property type="entry name" value="BofA"/>
    <property type="match status" value="1"/>
</dbReference>
<dbReference type="Proteomes" id="UP000184241">
    <property type="component" value="Unassembled WGS sequence"/>
</dbReference>
<dbReference type="EMBL" id="FQXU01000012">
    <property type="protein sequence ID" value="SHI29014.1"/>
    <property type="molecule type" value="Genomic_DNA"/>
</dbReference>
<organism evidence="2 3">
    <name type="scientific">Clostridium intestinale DSM 6191</name>
    <dbReference type="NCBI Taxonomy" id="1121320"/>
    <lineage>
        <taxon>Bacteria</taxon>
        <taxon>Bacillati</taxon>
        <taxon>Bacillota</taxon>
        <taxon>Clostridia</taxon>
        <taxon>Eubacteriales</taxon>
        <taxon>Clostridiaceae</taxon>
        <taxon>Clostridium</taxon>
    </lineage>
</organism>
<keyword evidence="1" id="KW-1133">Transmembrane helix</keyword>
<keyword evidence="1" id="KW-0472">Membrane</keyword>
<dbReference type="InterPro" id="IPR010001">
    <property type="entry name" value="BofA"/>
</dbReference>
<proteinExistence type="predicted"/>
<gene>
    <name evidence="2" type="ORF">SAMN02745941_03519</name>
</gene>
<protein>
    <submittedName>
        <fullName evidence="2">Inhibitor of the pro-sigma K processing machinery</fullName>
    </submittedName>
</protein>
<dbReference type="AlphaFoldDB" id="A0A1M5ZXM1"/>
<evidence type="ECO:0000313" key="3">
    <source>
        <dbReference type="Proteomes" id="UP000184241"/>
    </source>
</evidence>
<dbReference type="NCBIfam" id="TIGR02862">
    <property type="entry name" value="spore_BofA"/>
    <property type="match status" value="1"/>
</dbReference>
<dbReference type="RefSeq" id="WP_073021613.1">
    <property type="nucleotide sequence ID" value="NZ_FQXU01000012.1"/>
</dbReference>
<evidence type="ECO:0000256" key="1">
    <source>
        <dbReference type="SAM" id="Phobius"/>
    </source>
</evidence>
<keyword evidence="1" id="KW-0812">Transmembrane</keyword>
<feature type="transmembrane region" description="Helical" evidence="1">
    <location>
        <begin position="6"/>
        <end position="23"/>
    </location>
</feature>
<accession>A0A1M5ZXM1</accession>
<name>A0A1M5ZXM1_9CLOT</name>
<evidence type="ECO:0000313" key="2">
    <source>
        <dbReference type="EMBL" id="SHI29014.1"/>
    </source>
</evidence>
<sequence length="86" mass="9485">MFPIEILYGVIGLIALVLLFKIFSWPFKVLMKLIVNGILGAILLIIFNFFGQAFGLYIGINATTALIAGFFGIPGVVFLVIFKLFL</sequence>